<comment type="cofactor">
    <cofactor evidence="1">
        <name>FAD</name>
        <dbReference type="ChEBI" id="CHEBI:57692"/>
    </cofactor>
</comment>
<keyword evidence="4" id="KW-0560">Oxidoreductase</keyword>
<dbReference type="InterPro" id="IPR045170">
    <property type="entry name" value="MTOX"/>
</dbReference>
<sequence>MEQNSQYDLIIIGGGAVGLSCAYHGTKRGLNTLVIEKSNYFNDQGSSAGHSRQFRLQYAQDYMAELCIASQSFWRELDQLTPQTLLGDDGSLWFGDPKLNSQEGGIDAAKDTMDALGIPYTPLTAAQIEQQYNFKDLPPNYEGFFQADGGTINLKATEQVMYDQALNSGLADFHEQEEVTNIDSGADGVITVTTNKGAYRTGKLAITTGPYVNHTVESLSLEVPIIIWPMSSAYFEKTQHDIQYPSWFVFQEPVESAQFYGFPEVNWSNPGYIRVATDFPDDGIILTDPDDRPTEPSEQSLQLDSQWVRDHMTGLSDEPFFTDTCLIALAQDSDKQLLLDYMPEHIPNNKNIVTYTAGWAAKFIPILGDMICQMLETDTDSFTYGQYTISRDNFSINWLIKE</sequence>
<keyword evidence="2" id="KW-0285">Flavoprotein</keyword>
<proteinExistence type="predicted"/>
<evidence type="ECO:0000256" key="4">
    <source>
        <dbReference type="ARBA" id="ARBA00023002"/>
    </source>
</evidence>
<dbReference type="KEGG" id="tact:SG35_016430"/>
<dbReference type="SUPFAM" id="SSF51905">
    <property type="entry name" value="FAD/NAD(P)-binding domain"/>
    <property type="match status" value="1"/>
</dbReference>
<organism evidence="6 7">
    <name type="scientific">Thalassomonas actiniarum</name>
    <dbReference type="NCBI Taxonomy" id="485447"/>
    <lineage>
        <taxon>Bacteria</taxon>
        <taxon>Pseudomonadati</taxon>
        <taxon>Pseudomonadota</taxon>
        <taxon>Gammaproteobacteria</taxon>
        <taxon>Alteromonadales</taxon>
        <taxon>Colwelliaceae</taxon>
        <taxon>Thalassomonas</taxon>
    </lineage>
</organism>
<accession>A0AAE9YK05</accession>
<dbReference type="GO" id="GO:0008115">
    <property type="term" value="F:sarcosine oxidase activity"/>
    <property type="evidence" value="ECO:0007669"/>
    <property type="project" value="TreeGrafter"/>
</dbReference>
<dbReference type="Proteomes" id="UP000032568">
    <property type="component" value="Chromosome"/>
</dbReference>
<protein>
    <submittedName>
        <fullName evidence="6">FAD-dependent oxidoreductase</fullName>
    </submittedName>
</protein>
<feature type="domain" description="FAD dependent oxidoreductase" evidence="5">
    <location>
        <begin position="8"/>
        <end position="373"/>
    </location>
</feature>
<evidence type="ECO:0000256" key="1">
    <source>
        <dbReference type="ARBA" id="ARBA00001974"/>
    </source>
</evidence>
<gene>
    <name evidence="6" type="ORF">SG35_016430</name>
</gene>
<dbReference type="SUPFAM" id="SSF54373">
    <property type="entry name" value="FAD-linked reductases, C-terminal domain"/>
    <property type="match status" value="1"/>
</dbReference>
<evidence type="ECO:0000313" key="6">
    <source>
        <dbReference type="EMBL" id="WDD96942.1"/>
    </source>
</evidence>
<dbReference type="Gene3D" id="3.50.50.60">
    <property type="entry name" value="FAD/NAD(P)-binding domain"/>
    <property type="match status" value="1"/>
</dbReference>
<reference evidence="6 7" key="1">
    <citation type="journal article" date="2015" name="Genome Announc.">
        <title>Draft Genome Sequences of Marine Isolates of Thalassomonas viridans and Thalassomonas actiniarum.</title>
        <authorList>
            <person name="Olonade I."/>
            <person name="van Zyl L.J."/>
            <person name="Trindade M."/>
        </authorList>
    </citation>
    <scope>NUCLEOTIDE SEQUENCE [LARGE SCALE GENOMIC DNA]</scope>
    <source>
        <strain evidence="6 7">A5K-106</strain>
    </source>
</reference>
<dbReference type="GO" id="GO:0050660">
    <property type="term" value="F:flavin adenine dinucleotide binding"/>
    <property type="evidence" value="ECO:0007669"/>
    <property type="project" value="InterPro"/>
</dbReference>
<dbReference type="EMBL" id="CP059735">
    <property type="protein sequence ID" value="WDD96942.1"/>
    <property type="molecule type" value="Genomic_DNA"/>
</dbReference>
<reference evidence="6 7" key="2">
    <citation type="journal article" date="2022" name="Mar. Drugs">
        <title>Bioassay-Guided Fractionation Leads to the Detection of Cholic Acid Generated by the Rare Thalassomonas sp.</title>
        <authorList>
            <person name="Pheiffer F."/>
            <person name="Schneider Y.K."/>
            <person name="Hansen E.H."/>
            <person name="Andersen J.H."/>
            <person name="Isaksson J."/>
            <person name="Busche T."/>
            <person name="R C."/>
            <person name="Kalinowski J."/>
            <person name="Zyl L.V."/>
            <person name="Trindade M."/>
        </authorList>
    </citation>
    <scope>NUCLEOTIDE SEQUENCE [LARGE SCALE GENOMIC DNA]</scope>
    <source>
        <strain evidence="6 7">A5K-106</strain>
    </source>
</reference>
<dbReference type="InterPro" id="IPR036188">
    <property type="entry name" value="FAD/NAD-bd_sf"/>
</dbReference>
<keyword evidence="3" id="KW-0274">FAD</keyword>
<dbReference type="Gene3D" id="3.30.9.10">
    <property type="entry name" value="D-Amino Acid Oxidase, subunit A, domain 2"/>
    <property type="match status" value="1"/>
</dbReference>
<name>A0AAE9YK05_9GAMM</name>
<dbReference type="AlphaFoldDB" id="A0AAE9YK05"/>
<evidence type="ECO:0000256" key="3">
    <source>
        <dbReference type="ARBA" id="ARBA00022827"/>
    </source>
</evidence>
<keyword evidence="7" id="KW-1185">Reference proteome</keyword>
<evidence type="ECO:0000313" key="7">
    <source>
        <dbReference type="Proteomes" id="UP000032568"/>
    </source>
</evidence>
<dbReference type="InterPro" id="IPR006076">
    <property type="entry name" value="FAD-dep_OxRdtase"/>
</dbReference>
<evidence type="ECO:0000256" key="2">
    <source>
        <dbReference type="ARBA" id="ARBA00022630"/>
    </source>
</evidence>
<dbReference type="RefSeq" id="WP_044835434.1">
    <property type="nucleotide sequence ID" value="NZ_CP059735.1"/>
</dbReference>
<evidence type="ECO:0000259" key="5">
    <source>
        <dbReference type="Pfam" id="PF01266"/>
    </source>
</evidence>
<dbReference type="PANTHER" id="PTHR10961:SF7">
    <property type="entry name" value="FAD DEPENDENT OXIDOREDUCTASE DOMAIN-CONTAINING PROTEIN"/>
    <property type="match status" value="1"/>
</dbReference>
<dbReference type="PANTHER" id="PTHR10961">
    <property type="entry name" value="PEROXISOMAL SARCOSINE OXIDASE"/>
    <property type="match status" value="1"/>
</dbReference>
<dbReference type="Pfam" id="PF01266">
    <property type="entry name" value="DAO"/>
    <property type="match status" value="1"/>
</dbReference>